<name>A0A918VFD8_9SPHN</name>
<dbReference type="Proteomes" id="UP000634139">
    <property type="component" value="Unassembled WGS sequence"/>
</dbReference>
<keyword evidence="2" id="KW-1185">Reference proteome</keyword>
<evidence type="ECO:0000313" key="2">
    <source>
        <dbReference type="Proteomes" id="UP000634139"/>
    </source>
</evidence>
<proteinExistence type="predicted"/>
<dbReference type="Pfam" id="PF13852">
    <property type="entry name" value="DUF4197"/>
    <property type="match status" value="1"/>
</dbReference>
<dbReference type="EMBL" id="BMZD01000002">
    <property type="protein sequence ID" value="GGZ92550.1"/>
    <property type="molecule type" value="Genomic_DNA"/>
</dbReference>
<evidence type="ECO:0008006" key="3">
    <source>
        <dbReference type="Google" id="ProtNLM"/>
    </source>
</evidence>
<accession>A0A918VFD8</accession>
<reference evidence="1" key="2">
    <citation type="submission" date="2020-09" db="EMBL/GenBank/DDBJ databases">
        <authorList>
            <person name="Sun Q."/>
            <person name="Kim S."/>
        </authorList>
    </citation>
    <scope>NUCLEOTIDE SEQUENCE</scope>
    <source>
        <strain evidence="1">KCTC 32422</strain>
    </source>
</reference>
<dbReference type="RefSeq" id="WP_229822150.1">
    <property type="nucleotide sequence ID" value="NZ_BMZD01000002.1"/>
</dbReference>
<organism evidence="1 2">
    <name type="scientific">Novosphingobium arvoryzae</name>
    <dbReference type="NCBI Taxonomy" id="1256514"/>
    <lineage>
        <taxon>Bacteria</taxon>
        <taxon>Pseudomonadati</taxon>
        <taxon>Pseudomonadota</taxon>
        <taxon>Alphaproteobacteria</taxon>
        <taxon>Sphingomonadales</taxon>
        <taxon>Sphingomonadaceae</taxon>
        <taxon>Novosphingobium</taxon>
    </lineage>
</organism>
<sequence>MSQMGFPLDRRSLLAGLALLPLAGAAGAQGLGSGLGGVLGKASDSALDKLAVPGAFYADPAVRIMLPLLGGGGGLLGQVLSKGSKLGLTDGLTRKLNDAAGLAAKEAKPVFRAAIDRLTLSDVPGIATQNDGASQYLRRSAGDELTAKLRPLIDSALGKTGAFTALNRLSGKSGVPALSGLTRDKLGASVTDQALNGIFRYIGAEEAKLRANPLKPAESLLKGILGN</sequence>
<comment type="caution">
    <text evidence="1">The sequence shown here is derived from an EMBL/GenBank/DDBJ whole genome shotgun (WGS) entry which is preliminary data.</text>
</comment>
<evidence type="ECO:0000313" key="1">
    <source>
        <dbReference type="EMBL" id="GGZ92550.1"/>
    </source>
</evidence>
<protein>
    <recommendedName>
        <fullName evidence="3">DUF4197 domain-containing protein</fullName>
    </recommendedName>
</protein>
<dbReference type="AlphaFoldDB" id="A0A918VFD8"/>
<dbReference type="InterPro" id="IPR025245">
    <property type="entry name" value="DUF4197"/>
</dbReference>
<reference evidence="1" key="1">
    <citation type="journal article" date="2014" name="Int. J. Syst. Evol. Microbiol.">
        <title>Complete genome sequence of Corynebacterium casei LMG S-19264T (=DSM 44701T), isolated from a smear-ripened cheese.</title>
        <authorList>
            <consortium name="US DOE Joint Genome Institute (JGI-PGF)"/>
            <person name="Walter F."/>
            <person name="Albersmeier A."/>
            <person name="Kalinowski J."/>
            <person name="Ruckert C."/>
        </authorList>
    </citation>
    <scope>NUCLEOTIDE SEQUENCE</scope>
    <source>
        <strain evidence="1">KCTC 32422</strain>
    </source>
</reference>
<gene>
    <name evidence="1" type="ORF">GCM10011617_10100</name>
</gene>